<dbReference type="AlphaFoldDB" id="A0AAD5TWP6"/>
<comment type="caution">
    <text evidence="8">The sequence shown here is derived from an EMBL/GenBank/DDBJ whole genome shotgun (WGS) entry which is preliminary data.</text>
</comment>
<dbReference type="CDD" id="cd00067">
    <property type="entry name" value="GAL4"/>
    <property type="match status" value="1"/>
</dbReference>
<dbReference type="PROSITE" id="PS00463">
    <property type="entry name" value="ZN2_CY6_FUNGAL_1"/>
    <property type="match status" value="1"/>
</dbReference>
<evidence type="ECO:0000256" key="6">
    <source>
        <dbReference type="SAM" id="MobiDB-lite"/>
    </source>
</evidence>
<sequence length="327" mass="37193">MYTRWYCPKFSEELKQEKLVDSKILHYETKDHRLLNIVNLEIKDNIGNENSTLKPTILDLISAATLTTLSTSPKNNPISDSHSLPITKVLEFSNTSTNDNTHSNPSKISHFNSDRNNVSYDNPVPNTLSTKNIYDPNYSTENYPLYINFDTDYHHQFNNPTITEDTLNNNTSTETKKKKLKNSSNTHSVRGTISSKACEKCRLKKRKCDGKVGNPCTKCVKENIECVYNQVSGKRGPKLYLKNGDSTNDSISPKKESNAVIYSNNSQIESDFINEDNQVLKASNNSKYPNFNSIYNTVNLFVDKEDFNKNFQHVNPSPDSKPKNLSR</sequence>
<feature type="region of interest" description="Disordered" evidence="6">
    <location>
        <begin position="160"/>
        <end position="189"/>
    </location>
</feature>
<dbReference type="InterPro" id="IPR001138">
    <property type="entry name" value="Zn2Cys6_DnaBD"/>
</dbReference>
<protein>
    <recommendedName>
        <fullName evidence="7">Zn(2)-C6 fungal-type domain-containing protein</fullName>
    </recommendedName>
</protein>
<dbReference type="Pfam" id="PF00172">
    <property type="entry name" value="Zn_clus"/>
    <property type="match status" value="1"/>
</dbReference>
<reference evidence="8" key="1">
    <citation type="submission" date="2020-05" db="EMBL/GenBank/DDBJ databases">
        <title>Phylogenomic resolution of chytrid fungi.</title>
        <authorList>
            <person name="Stajich J.E."/>
            <person name="Amses K."/>
            <person name="Simmons R."/>
            <person name="Seto K."/>
            <person name="Myers J."/>
            <person name="Bonds A."/>
            <person name="Quandt C.A."/>
            <person name="Barry K."/>
            <person name="Liu P."/>
            <person name="Grigoriev I."/>
            <person name="Longcore J.E."/>
            <person name="James T.Y."/>
        </authorList>
    </citation>
    <scope>NUCLEOTIDE SEQUENCE</scope>
    <source>
        <strain evidence="8">JEL0476</strain>
    </source>
</reference>
<feature type="non-terminal residue" evidence="8">
    <location>
        <position position="327"/>
    </location>
</feature>
<feature type="compositionally biased region" description="Low complexity" evidence="6">
    <location>
        <begin position="95"/>
        <end position="106"/>
    </location>
</feature>
<dbReference type="SMART" id="SM00066">
    <property type="entry name" value="GAL4"/>
    <property type="match status" value="1"/>
</dbReference>
<evidence type="ECO:0000313" key="8">
    <source>
        <dbReference type="EMBL" id="KAJ3204702.1"/>
    </source>
</evidence>
<dbReference type="GO" id="GO:0000981">
    <property type="term" value="F:DNA-binding transcription factor activity, RNA polymerase II-specific"/>
    <property type="evidence" value="ECO:0007669"/>
    <property type="project" value="InterPro"/>
</dbReference>
<feature type="compositionally biased region" description="Polar residues" evidence="6">
    <location>
        <begin position="107"/>
        <end position="118"/>
    </location>
</feature>
<dbReference type="Proteomes" id="UP001211065">
    <property type="component" value="Unassembled WGS sequence"/>
</dbReference>
<dbReference type="PROSITE" id="PS50048">
    <property type="entry name" value="ZN2_CY6_FUNGAL_2"/>
    <property type="match status" value="1"/>
</dbReference>
<dbReference type="InterPro" id="IPR036864">
    <property type="entry name" value="Zn2-C6_fun-type_DNA-bd_sf"/>
</dbReference>
<dbReference type="SUPFAM" id="SSF57701">
    <property type="entry name" value="Zn2/Cys6 DNA-binding domain"/>
    <property type="match status" value="1"/>
</dbReference>
<proteinExistence type="predicted"/>
<name>A0AAD5TWP6_9FUNG</name>
<evidence type="ECO:0000256" key="5">
    <source>
        <dbReference type="ARBA" id="ARBA00023242"/>
    </source>
</evidence>
<keyword evidence="3" id="KW-0805">Transcription regulation</keyword>
<organism evidence="8 9">
    <name type="scientific">Clydaea vesicula</name>
    <dbReference type="NCBI Taxonomy" id="447962"/>
    <lineage>
        <taxon>Eukaryota</taxon>
        <taxon>Fungi</taxon>
        <taxon>Fungi incertae sedis</taxon>
        <taxon>Chytridiomycota</taxon>
        <taxon>Chytridiomycota incertae sedis</taxon>
        <taxon>Chytridiomycetes</taxon>
        <taxon>Lobulomycetales</taxon>
        <taxon>Lobulomycetaceae</taxon>
        <taxon>Clydaea</taxon>
    </lineage>
</organism>
<dbReference type="PANTHER" id="PTHR47338">
    <property type="entry name" value="ZN(II)2CYS6 TRANSCRIPTION FACTOR (EUROFUNG)-RELATED"/>
    <property type="match status" value="1"/>
</dbReference>
<evidence type="ECO:0000256" key="3">
    <source>
        <dbReference type="ARBA" id="ARBA00023015"/>
    </source>
</evidence>
<keyword evidence="2" id="KW-0479">Metal-binding</keyword>
<feature type="domain" description="Zn(2)-C6 fungal-type" evidence="7">
    <location>
        <begin position="197"/>
        <end position="228"/>
    </location>
</feature>
<keyword evidence="4" id="KW-0804">Transcription</keyword>
<dbReference type="GO" id="GO:0005634">
    <property type="term" value="C:nucleus"/>
    <property type="evidence" value="ECO:0007669"/>
    <property type="project" value="UniProtKB-SubCell"/>
</dbReference>
<accession>A0AAD5TWP6</accession>
<dbReference type="GO" id="GO:0008270">
    <property type="term" value="F:zinc ion binding"/>
    <property type="evidence" value="ECO:0007669"/>
    <property type="project" value="InterPro"/>
</dbReference>
<dbReference type="PANTHER" id="PTHR47338:SF5">
    <property type="entry name" value="ZN(II)2CYS6 TRANSCRIPTION FACTOR (EUROFUNG)"/>
    <property type="match status" value="1"/>
</dbReference>
<evidence type="ECO:0000259" key="7">
    <source>
        <dbReference type="PROSITE" id="PS50048"/>
    </source>
</evidence>
<dbReference type="Gene3D" id="4.10.240.10">
    <property type="entry name" value="Zn(2)-C6 fungal-type DNA-binding domain"/>
    <property type="match status" value="1"/>
</dbReference>
<comment type="subcellular location">
    <subcellularLocation>
        <location evidence="1">Nucleus</location>
    </subcellularLocation>
</comment>
<gene>
    <name evidence="8" type="ORF">HK099_001052</name>
</gene>
<keyword evidence="9" id="KW-1185">Reference proteome</keyword>
<evidence type="ECO:0000313" key="9">
    <source>
        <dbReference type="Proteomes" id="UP001211065"/>
    </source>
</evidence>
<evidence type="ECO:0000256" key="2">
    <source>
        <dbReference type="ARBA" id="ARBA00022723"/>
    </source>
</evidence>
<dbReference type="InterPro" id="IPR050815">
    <property type="entry name" value="TF_fung"/>
</dbReference>
<dbReference type="EMBL" id="JADGJW010001273">
    <property type="protein sequence ID" value="KAJ3204702.1"/>
    <property type="molecule type" value="Genomic_DNA"/>
</dbReference>
<evidence type="ECO:0000256" key="4">
    <source>
        <dbReference type="ARBA" id="ARBA00023163"/>
    </source>
</evidence>
<evidence type="ECO:0000256" key="1">
    <source>
        <dbReference type="ARBA" id="ARBA00004123"/>
    </source>
</evidence>
<feature type="region of interest" description="Disordered" evidence="6">
    <location>
        <begin position="95"/>
        <end position="118"/>
    </location>
</feature>
<keyword evidence="5" id="KW-0539">Nucleus</keyword>